<dbReference type="GO" id="GO:0016787">
    <property type="term" value="F:hydrolase activity"/>
    <property type="evidence" value="ECO:0007669"/>
    <property type="project" value="UniProtKB-KW"/>
</dbReference>
<dbReference type="AlphaFoldDB" id="A0A2S0MWB9"/>
<sequence>MNRPSAPNAPDAPALPRLALFDLDHTLLPIDSDYEWGEFTQRIGWTDPVEFGQRNAEFYAHYQAGTLDVHDYVRFATEALCQRGPEAAAAAQAQFLREVVEPAIRPQALALVRQHQAAGDTVLVITATNEFVTRPIAQKLGVQELLAVELERDAAGWFTGAIRGVPSMREGKVLRMEQWLAARGLAWSTVHSTFYSDSMNDLPLLERVNAPVATNPDARLRTLATQRGWRILDLFPQG</sequence>
<organism evidence="4 5">
    <name type="scientific">Simplicispira suum</name>
    <dbReference type="NCBI Taxonomy" id="2109915"/>
    <lineage>
        <taxon>Bacteria</taxon>
        <taxon>Pseudomonadati</taxon>
        <taxon>Pseudomonadota</taxon>
        <taxon>Betaproteobacteria</taxon>
        <taxon>Burkholderiales</taxon>
        <taxon>Comamonadaceae</taxon>
        <taxon>Simplicispira</taxon>
    </lineage>
</organism>
<keyword evidence="1" id="KW-0479">Metal-binding</keyword>
<evidence type="ECO:0000256" key="3">
    <source>
        <dbReference type="ARBA" id="ARBA00022842"/>
    </source>
</evidence>
<dbReference type="GO" id="GO:0046872">
    <property type="term" value="F:metal ion binding"/>
    <property type="evidence" value="ECO:0007669"/>
    <property type="project" value="UniProtKB-KW"/>
</dbReference>
<dbReference type="RefSeq" id="WP_106445183.1">
    <property type="nucleotide sequence ID" value="NZ_CP027669.1"/>
</dbReference>
<dbReference type="InterPro" id="IPR006385">
    <property type="entry name" value="HAD_hydro_SerB1"/>
</dbReference>
<dbReference type="Pfam" id="PF12710">
    <property type="entry name" value="HAD"/>
    <property type="match status" value="1"/>
</dbReference>
<reference evidence="4 5" key="1">
    <citation type="submission" date="2018-03" db="EMBL/GenBank/DDBJ databases">
        <title>Genome sequencing of Simplicispira sp.</title>
        <authorList>
            <person name="Kim S.-J."/>
            <person name="Heo J."/>
            <person name="Kwon S.-W."/>
        </authorList>
    </citation>
    <scope>NUCLEOTIDE SEQUENCE [LARGE SCALE GENOMIC DNA]</scope>
    <source>
        <strain evidence="4 5">SC1-8</strain>
    </source>
</reference>
<dbReference type="KEGG" id="simp:C6571_01810"/>
<dbReference type="NCBIfam" id="TIGR01490">
    <property type="entry name" value="HAD-SF-IB-hyp1"/>
    <property type="match status" value="1"/>
</dbReference>
<keyword evidence="5" id="KW-1185">Reference proteome</keyword>
<dbReference type="CDD" id="cd02612">
    <property type="entry name" value="HAD_PGPPase"/>
    <property type="match status" value="1"/>
</dbReference>
<proteinExistence type="predicted"/>
<name>A0A2S0MWB9_9BURK</name>
<dbReference type="SUPFAM" id="SSF56784">
    <property type="entry name" value="HAD-like"/>
    <property type="match status" value="1"/>
</dbReference>
<dbReference type="Gene3D" id="1.20.1440.100">
    <property type="entry name" value="SG protein - dephosphorylation function"/>
    <property type="match status" value="1"/>
</dbReference>
<keyword evidence="2 4" id="KW-0378">Hydrolase</keyword>
<gene>
    <name evidence="4" type="ORF">C6571_01810</name>
</gene>
<evidence type="ECO:0000313" key="4">
    <source>
        <dbReference type="EMBL" id="AVO40190.1"/>
    </source>
</evidence>
<dbReference type="InterPro" id="IPR023214">
    <property type="entry name" value="HAD_sf"/>
</dbReference>
<evidence type="ECO:0000256" key="2">
    <source>
        <dbReference type="ARBA" id="ARBA00022801"/>
    </source>
</evidence>
<dbReference type="PANTHER" id="PTHR43344:SF13">
    <property type="entry name" value="PHOSPHATASE RV3661-RELATED"/>
    <property type="match status" value="1"/>
</dbReference>
<dbReference type="EMBL" id="CP027669">
    <property type="protein sequence ID" value="AVO40190.1"/>
    <property type="molecule type" value="Genomic_DNA"/>
</dbReference>
<dbReference type="PANTHER" id="PTHR43344">
    <property type="entry name" value="PHOSPHOSERINE PHOSPHATASE"/>
    <property type="match status" value="1"/>
</dbReference>
<dbReference type="OrthoDB" id="9784466at2"/>
<dbReference type="InterPro" id="IPR050582">
    <property type="entry name" value="HAD-like_SerB"/>
</dbReference>
<dbReference type="Proteomes" id="UP000239326">
    <property type="component" value="Chromosome"/>
</dbReference>
<dbReference type="Gene3D" id="3.40.50.1000">
    <property type="entry name" value="HAD superfamily/HAD-like"/>
    <property type="match status" value="1"/>
</dbReference>
<dbReference type="InterPro" id="IPR036412">
    <property type="entry name" value="HAD-like_sf"/>
</dbReference>
<accession>A0A2S0MWB9</accession>
<evidence type="ECO:0000313" key="5">
    <source>
        <dbReference type="Proteomes" id="UP000239326"/>
    </source>
</evidence>
<dbReference type="NCBIfam" id="TIGR01488">
    <property type="entry name" value="HAD-SF-IB"/>
    <property type="match status" value="1"/>
</dbReference>
<protein>
    <submittedName>
        <fullName evidence="4">HAD-IB family hydrolase</fullName>
    </submittedName>
</protein>
<evidence type="ECO:0000256" key="1">
    <source>
        <dbReference type="ARBA" id="ARBA00022723"/>
    </source>
</evidence>
<keyword evidence="3" id="KW-0460">Magnesium</keyword>